<organism evidence="14 15">
    <name type="scientific">Thanatephorus cucumeris (strain AG1-IB / isolate 7/3/14)</name>
    <name type="common">Lettuce bottom rot fungus</name>
    <name type="synonym">Rhizoctonia solani</name>
    <dbReference type="NCBI Taxonomy" id="1108050"/>
    <lineage>
        <taxon>Eukaryota</taxon>
        <taxon>Fungi</taxon>
        <taxon>Dikarya</taxon>
        <taxon>Basidiomycota</taxon>
        <taxon>Agaricomycotina</taxon>
        <taxon>Agaricomycetes</taxon>
        <taxon>Cantharellales</taxon>
        <taxon>Ceratobasidiaceae</taxon>
        <taxon>Rhizoctonia</taxon>
        <taxon>Rhizoctonia solani AG-1</taxon>
    </lineage>
</organism>
<evidence type="ECO:0000256" key="6">
    <source>
        <dbReference type="ARBA" id="ARBA00022840"/>
    </source>
</evidence>
<feature type="transmembrane region" description="Helical" evidence="11">
    <location>
        <begin position="960"/>
        <end position="979"/>
    </location>
</feature>
<accession>A0A0B7F4G5</accession>
<feature type="transmembrane region" description="Helical" evidence="11">
    <location>
        <begin position="1051"/>
        <end position="1071"/>
    </location>
</feature>
<dbReference type="InterPro" id="IPR003593">
    <property type="entry name" value="AAA+_ATPase"/>
</dbReference>
<dbReference type="Proteomes" id="UP000059188">
    <property type="component" value="Unassembled WGS sequence"/>
</dbReference>
<proteinExistence type="inferred from homology"/>
<dbReference type="PROSITE" id="PS50929">
    <property type="entry name" value="ABC_TM1F"/>
    <property type="match status" value="2"/>
</dbReference>
<feature type="domain" description="ABC transmembrane type-1" evidence="13">
    <location>
        <begin position="827"/>
        <end position="1102"/>
    </location>
</feature>
<dbReference type="OrthoDB" id="6500128at2759"/>
<evidence type="ECO:0000256" key="4">
    <source>
        <dbReference type="ARBA" id="ARBA00022692"/>
    </source>
</evidence>
<dbReference type="EMBL" id="LN679100">
    <property type="protein sequence ID" value="CEL52445.1"/>
    <property type="molecule type" value="Genomic_DNA"/>
</dbReference>
<dbReference type="InterPro" id="IPR011527">
    <property type="entry name" value="ABC1_TM_dom"/>
</dbReference>
<dbReference type="FunFam" id="3.40.50.300:FF:000565">
    <property type="entry name" value="ABC bile acid transporter"/>
    <property type="match status" value="1"/>
</dbReference>
<dbReference type="GO" id="GO:0005524">
    <property type="term" value="F:ATP binding"/>
    <property type="evidence" value="ECO:0007669"/>
    <property type="project" value="UniProtKB-KW"/>
</dbReference>
<keyword evidence="7 11" id="KW-1133">Transmembrane helix</keyword>
<dbReference type="FunFam" id="3.40.50.300:FF:000997">
    <property type="entry name" value="Multidrug resistance-associated protein 1"/>
    <property type="match status" value="1"/>
</dbReference>
<dbReference type="Gene3D" id="3.40.50.300">
    <property type="entry name" value="P-loop containing nucleotide triphosphate hydrolases"/>
    <property type="match status" value="2"/>
</dbReference>
<dbReference type="PROSITE" id="PS00211">
    <property type="entry name" value="ABC_TRANSPORTER_1"/>
    <property type="match status" value="2"/>
</dbReference>
<gene>
    <name evidence="14" type="ORF">RSOLAG1IB_00986</name>
</gene>
<feature type="region of interest" description="Disordered" evidence="10">
    <location>
        <begin position="766"/>
        <end position="799"/>
    </location>
</feature>
<dbReference type="Pfam" id="PF00005">
    <property type="entry name" value="ABC_tran"/>
    <property type="match status" value="2"/>
</dbReference>
<evidence type="ECO:0000256" key="7">
    <source>
        <dbReference type="ARBA" id="ARBA00022989"/>
    </source>
</evidence>
<dbReference type="FunFam" id="1.20.1560.10:FF:000010">
    <property type="entry name" value="Multidrug resistance-associated ABC transporter"/>
    <property type="match status" value="1"/>
</dbReference>
<dbReference type="SMART" id="SM00382">
    <property type="entry name" value="AAA"/>
    <property type="match status" value="2"/>
</dbReference>
<dbReference type="CDD" id="cd03244">
    <property type="entry name" value="ABCC_MRP_domain2"/>
    <property type="match status" value="1"/>
</dbReference>
<dbReference type="InterPro" id="IPR003439">
    <property type="entry name" value="ABC_transporter-like_ATP-bd"/>
</dbReference>
<dbReference type="InterPro" id="IPR017871">
    <property type="entry name" value="ABC_transporter-like_CS"/>
</dbReference>
<dbReference type="Gene3D" id="1.20.1560.10">
    <property type="entry name" value="ABC transporter type 1, transmembrane domain"/>
    <property type="match status" value="2"/>
</dbReference>
<evidence type="ECO:0000313" key="14">
    <source>
        <dbReference type="EMBL" id="CEL52445.1"/>
    </source>
</evidence>
<evidence type="ECO:0000256" key="1">
    <source>
        <dbReference type="ARBA" id="ARBA00004141"/>
    </source>
</evidence>
<evidence type="ECO:0000313" key="15">
    <source>
        <dbReference type="Proteomes" id="UP000059188"/>
    </source>
</evidence>
<evidence type="ECO:0000256" key="2">
    <source>
        <dbReference type="ARBA" id="ARBA00009726"/>
    </source>
</evidence>
<feature type="transmembrane region" description="Helical" evidence="11">
    <location>
        <begin position="936"/>
        <end position="954"/>
    </location>
</feature>
<dbReference type="GO" id="GO:0140359">
    <property type="term" value="F:ABC-type transporter activity"/>
    <property type="evidence" value="ECO:0007669"/>
    <property type="project" value="InterPro"/>
</dbReference>
<dbReference type="CDD" id="cd18606">
    <property type="entry name" value="ABC_6TM_YOR1_D2_like"/>
    <property type="match status" value="1"/>
</dbReference>
<evidence type="ECO:0000256" key="10">
    <source>
        <dbReference type="SAM" id="MobiDB-lite"/>
    </source>
</evidence>
<feature type="transmembrane region" description="Helical" evidence="11">
    <location>
        <begin position="215"/>
        <end position="233"/>
    </location>
</feature>
<dbReference type="STRING" id="1108050.A0A0B7F4G5"/>
<keyword evidence="6" id="KW-0067">ATP-binding</keyword>
<dbReference type="InterPro" id="IPR027417">
    <property type="entry name" value="P-loop_NTPase"/>
</dbReference>
<comment type="similarity">
    <text evidence="2">Belongs to the ABC transporter superfamily. ABCC family. Conjugate transporter (TC 3.A.1.208) subfamily.</text>
</comment>
<feature type="domain" description="ABC transmembrane type-1" evidence="13">
    <location>
        <begin position="169"/>
        <end position="460"/>
    </location>
</feature>
<sequence length="1403" mass="155803">MAQSVTDTVLATDEKPIPRYEEPYPWWCRVPFVSLKPKAPPGSLETAPTLPEDYAPWLSRLTFWWLNPLLSQGYSRPLQATDMYQLGKERGSYLYSSRLQDAFERRRAALDDLKARIESNQVRPSSWRRFLWRLSGSQSTKEEQWRKAMSKCQPSLAGALNDTVFWWFWIGGLYKGIADAGTICSPLLVKALINFASESYDAHSAGTAAPSIGRGLGLAFGLLALQWLIMLLNVHAFHRSFTTGVLLRTALITSVFSRALSLTSRARTMGGMTAGKFVGLISTDVSRIDYCAGYFHMAWTAPLQMIICLILLCLNLGWSALPGLAFFVVLSPVQGKVTQRLFLLRKRSMVWTEKRIKALHEILGAMRIIKLFAWELPFMDRIGEYRRTEMSYLRSRLTLRSFNNAFAFSLPTLASVVSFVIYSASGHSLEPGIIFSSLSLFVLLRTPMTFLPVALNAITDASAAVQRLHPIFMAETRSENLPIEPDLPVAIRAQALDLTWDSPPPASAPKKPIGAPQGGLLGRAKARFGRKPTAAPASANEKLAAIPVKEPFRMNNINLEIPRGQLCAIVGPVGSGKSSMLQGLIGEMRKTGGDIQFGGTVGYCPQTAWIQSISIRDNITFGQPYDEGKYQDIVRQVCLQPDFDMLPHGDLTEVGEKGISLSGGQKQRINIARALYFGCDITLFDDSFSALDAHVGKAVFDNVIRAGGALDGRTRVLVTHKLDFLPHVDYIITLSEGKITEQGTYAELMASNGFFAKFISEFSHNSTDETNHSSAPQDEQKKVTAKKATSGGNTTMMQSEERATGSVSWKVYRAYFAAAKIQAVFPLLFLAILLFQGSSVLSPYWLVFWQENRFPIKQGVYMAVYAILGFAQAFGLFCMGGVFAILTFYASQSLHRDALDRVLHAPISFFDTTPLGRIMNRFSKDVDTIDNVIGDACRMFIGTLVQIIGAVVLISVVQPWFLLAVAIVLLAYYWIAMYYRASAREVKRIDAVLRSSLYAHFGEAIGGISTIHAYQVSSQFKRENERRMDLENRAYWITTVNQRWLSLRLDFLGSLLLLAVSLLCVGARFTISPAQTGVVVSYMLTIQASFGWAVRQSAEVENNMNGVERIVHYAREVEQEASHESNADEPDSSAWPSNGQIEIQDAVIRYRPGLPPVLNGLSLFIQGGEHVGIVGRTGAGKSTVTQALFRMMELSSGTITIDGLDISKLGLRKLRSALTIIPQDPLLFSGTLRYNLDPFSMYDDARLWDSLRRAHLVEPSNSDVSIEKTPENNSHSSRFTLDMQIQDEGSNLSVGERSLVSLARALVRDTKIVLMDEATASVDYKTDRNIQLTIQEEFKNKTLLCIAHRLQTIIGYDKICVIDNGRVAEFDSPARLFENKNGIFYGMCRSSGITSEDIKNATH</sequence>
<dbReference type="FunFam" id="1.20.1560.10:FF:000061">
    <property type="entry name" value="ATP-binding cassette transporter YOR1"/>
    <property type="match status" value="1"/>
</dbReference>
<feature type="transmembrane region" description="Helical" evidence="11">
    <location>
        <begin position="245"/>
        <end position="263"/>
    </location>
</feature>
<comment type="subcellular location">
    <subcellularLocation>
        <location evidence="1">Membrane</location>
        <topology evidence="1">Multi-pass membrane protein</topology>
    </subcellularLocation>
</comment>
<evidence type="ECO:0000259" key="13">
    <source>
        <dbReference type="PROSITE" id="PS50929"/>
    </source>
</evidence>
<feature type="transmembrane region" description="Helical" evidence="11">
    <location>
        <begin position="402"/>
        <end position="422"/>
    </location>
</feature>
<name>A0A0B7F4G5_THACB</name>
<dbReference type="InterPro" id="IPR036640">
    <property type="entry name" value="ABC1_TM_sf"/>
</dbReference>
<evidence type="ECO:0000256" key="8">
    <source>
        <dbReference type="ARBA" id="ARBA00023026"/>
    </source>
</evidence>
<dbReference type="PANTHER" id="PTHR24223:SF456">
    <property type="entry name" value="MULTIDRUG RESISTANCE-ASSOCIATED PROTEIN LETHAL(2)03659"/>
    <property type="match status" value="1"/>
</dbReference>
<dbReference type="Pfam" id="PF00664">
    <property type="entry name" value="ABC_membrane"/>
    <property type="match status" value="2"/>
</dbReference>
<evidence type="ECO:0000256" key="9">
    <source>
        <dbReference type="ARBA" id="ARBA00023136"/>
    </source>
</evidence>
<reference evidence="14 15" key="1">
    <citation type="submission" date="2014-11" db="EMBL/GenBank/DDBJ databases">
        <authorList>
            <person name="Wibberg Daniel"/>
        </authorList>
    </citation>
    <scope>NUCLEOTIDE SEQUENCE [LARGE SCALE GENOMIC DNA]</scope>
    <source>
        <strain evidence="14">Rhizoctonia solani AG1-IB 7/3/14</strain>
    </source>
</reference>
<dbReference type="CDD" id="cd18597">
    <property type="entry name" value="ABC_6TM_YOR1_D1_like"/>
    <property type="match status" value="1"/>
</dbReference>
<keyword evidence="15" id="KW-1185">Reference proteome</keyword>
<evidence type="ECO:0000256" key="5">
    <source>
        <dbReference type="ARBA" id="ARBA00022741"/>
    </source>
</evidence>
<keyword evidence="9 11" id="KW-0472">Membrane</keyword>
<feature type="transmembrane region" description="Helical" evidence="11">
    <location>
        <begin position="303"/>
        <end position="330"/>
    </location>
</feature>
<dbReference type="SUPFAM" id="SSF90123">
    <property type="entry name" value="ABC transporter transmembrane region"/>
    <property type="match status" value="2"/>
</dbReference>
<keyword evidence="3" id="KW-0813">Transport</keyword>
<protein>
    <submittedName>
        <fullName evidence="14">Multidrug resistance-associated protein 1</fullName>
    </submittedName>
</protein>
<evidence type="ECO:0000256" key="3">
    <source>
        <dbReference type="ARBA" id="ARBA00022448"/>
    </source>
</evidence>
<dbReference type="PROSITE" id="PS50893">
    <property type="entry name" value="ABC_TRANSPORTER_2"/>
    <property type="match status" value="2"/>
</dbReference>
<keyword evidence="8" id="KW-0843">Virulence</keyword>
<evidence type="ECO:0000259" key="12">
    <source>
        <dbReference type="PROSITE" id="PS50893"/>
    </source>
</evidence>
<keyword evidence="5" id="KW-0547">Nucleotide-binding</keyword>
<dbReference type="GO" id="GO:0016887">
    <property type="term" value="F:ATP hydrolysis activity"/>
    <property type="evidence" value="ECO:0007669"/>
    <property type="project" value="InterPro"/>
</dbReference>
<evidence type="ECO:0000256" key="11">
    <source>
        <dbReference type="SAM" id="Phobius"/>
    </source>
</evidence>
<dbReference type="PANTHER" id="PTHR24223">
    <property type="entry name" value="ATP-BINDING CASSETTE SUB-FAMILY C"/>
    <property type="match status" value="1"/>
</dbReference>
<dbReference type="CDD" id="cd03250">
    <property type="entry name" value="ABCC_MRP_domain1"/>
    <property type="match status" value="1"/>
</dbReference>
<dbReference type="InterPro" id="IPR050173">
    <property type="entry name" value="ABC_transporter_C-like"/>
</dbReference>
<feature type="transmembrane region" description="Helical" evidence="11">
    <location>
        <begin position="434"/>
        <end position="458"/>
    </location>
</feature>
<feature type="transmembrane region" description="Helical" evidence="11">
    <location>
        <begin position="860"/>
        <end position="889"/>
    </location>
</feature>
<keyword evidence="4 11" id="KW-0812">Transmembrane</keyword>
<dbReference type="SUPFAM" id="SSF52540">
    <property type="entry name" value="P-loop containing nucleoside triphosphate hydrolases"/>
    <property type="match status" value="2"/>
</dbReference>
<feature type="transmembrane region" description="Helical" evidence="11">
    <location>
        <begin position="823"/>
        <end position="848"/>
    </location>
</feature>
<dbReference type="GO" id="GO:0016020">
    <property type="term" value="C:membrane"/>
    <property type="evidence" value="ECO:0007669"/>
    <property type="project" value="UniProtKB-SubCell"/>
</dbReference>
<feature type="domain" description="ABC transporter" evidence="12">
    <location>
        <begin position="538"/>
        <end position="761"/>
    </location>
</feature>
<feature type="domain" description="ABC transporter" evidence="12">
    <location>
        <begin position="1141"/>
        <end position="1389"/>
    </location>
</feature>